<evidence type="ECO:0000256" key="4">
    <source>
        <dbReference type="ARBA" id="ARBA00022581"/>
    </source>
</evidence>
<dbReference type="Pfam" id="PF03955">
    <property type="entry name" value="Adeno_PIX"/>
    <property type="match status" value="1"/>
</dbReference>
<feature type="region of interest" description="Disordered" evidence="10">
    <location>
        <begin position="112"/>
        <end position="156"/>
    </location>
</feature>
<evidence type="ECO:0000256" key="6">
    <source>
        <dbReference type="ARBA" id="ARBA00023054"/>
    </source>
</evidence>
<dbReference type="InterPro" id="IPR005641">
    <property type="entry name" value="Hexon_assoc_IX"/>
</dbReference>
<evidence type="ECO:0000256" key="1">
    <source>
        <dbReference type="ARBA" id="ARBA00010950"/>
    </source>
</evidence>
<reference evidence="11 12" key="1">
    <citation type="journal article" date="2015" name="Infect. Genet. Evol.">
        <title>Phylogenomic characterization of California sea lion adenovirus-1.</title>
        <authorList>
            <person name="Cortes-Hinojosa G."/>
            <person name="Gulland F.M."/>
            <person name="Goldstein T."/>
            <person name="Venn-Watson S."/>
            <person name="Rivera R."/>
            <person name="Waltzek T.B."/>
            <person name="Salemi M."/>
            <person name="Wellehan J.F.Jr."/>
        </authorList>
    </citation>
    <scope>NUCLEOTIDE SEQUENCE [LARGE SCALE GENOMIC DNA]</scope>
    <source>
        <strain evidence="11">Zc11-030</strain>
    </source>
</reference>
<evidence type="ECO:0000256" key="2">
    <source>
        <dbReference type="ARBA" id="ARBA00022561"/>
    </source>
</evidence>
<keyword evidence="6 9" id="KW-0175">Coiled coil</keyword>
<organism evidence="11 12">
    <name type="scientific">California sea lion adenovirus 1</name>
    <dbReference type="NCBI Taxonomy" id="943083"/>
    <lineage>
        <taxon>Viruses</taxon>
        <taxon>Varidnaviria</taxon>
        <taxon>Bamfordvirae</taxon>
        <taxon>Preplasmiviricota</taxon>
        <taxon>Polisuviricotina</taxon>
        <taxon>Pharingeaviricetes</taxon>
        <taxon>Rowavirales</taxon>
        <taxon>Adenoviridae</taxon>
        <taxon>Mastadenovirus</taxon>
        <taxon>Mastadenovirus otariidae</taxon>
        <taxon>Sea lion mastadenovirus A</taxon>
    </lineage>
</organism>
<keyword evidence="4" id="KW-0945">Host-virus interaction</keyword>
<accession>A0A059XIE5</accession>
<dbReference type="KEGG" id="vg:19488607"/>
<evidence type="ECO:0000313" key="11">
    <source>
        <dbReference type="EMBL" id="AIA22346.1"/>
    </source>
</evidence>
<evidence type="ECO:0000256" key="3">
    <source>
        <dbReference type="ARBA" id="ARBA00022562"/>
    </source>
</evidence>
<comment type="similarity">
    <text evidence="1">Belongs to the adenoviridae hexon-interlacing protein family.</text>
</comment>
<dbReference type="RefSeq" id="YP_009032605.1">
    <property type="nucleotide sequence ID" value="NC_024150.1"/>
</dbReference>
<keyword evidence="8" id="KW-1160">Virus entry into host cell</keyword>
<dbReference type="EMBL" id="KJ563221">
    <property type="protein sequence ID" value="AIA22346.1"/>
    <property type="molecule type" value="Genomic_DNA"/>
</dbReference>
<keyword evidence="7" id="KW-1232">Capsid decoration protein</keyword>
<keyword evidence="12" id="KW-1185">Reference proteome</keyword>
<dbReference type="GO" id="GO:0046718">
    <property type="term" value="P:symbiont entry into host cell"/>
    <property type="evidence" value="ECO:0007669"/>
    <property type="project" value="UniProtKB-KW"/>
</dbReference>
<dbReference type="GeneID" id="19488607"/>
<dbReference type="GO" id="GO:0098021">
    <property type="term" value="C:viral capsid, decoration"/>
    <property type="evidence" value="ECO:0007669"/>
    <property type="project" value="UniProtKB-KW"/>
</dbReference>
<keyword evidence="3" id="KW-1048">Host nucleus</keyword>
<evidence type="ECO:0000256" key="8">
    <source>
        <dbReference type="ARBA" id="ARBA00023296"/>
    </source>
</evidence>
<evidence type="ECO:0000256" key="10">
    <source>
        <dbReference type="SAM" id="MobiDB-lite"/>
    </source>
</evidence>
<name>A0A059XIE5_9ADEN</name>
<evidence type="ECO:0000256" key="5">
    <source>
        <dbReference type="ARBA" id="ARBA00022844"/>
    </source>
</evidence>
<feature type="coiled-coil region" evidence="9">
    <location>
        <begin position="70"/>
        <end position="111"/>
    </location>
</feature>
<protein>
    <submittedName>
        <fullName evidence="11">IX</fullName>
    </submittedName>
</protein>
<dbReference type="OrthoDB" id="14287at10239"/>
<keyword evidence="2" id="KW-0167">Capsid protein</keyword>
<feature type="compositionally biased region" description="Acidic residues" evidence="10">
    <location>
        <begin position="119"/>
        <end position="133"/>
    </location>
</feature>
<dbReference type="Proteomes" id="UP000116231">
    <property type="component" value="Segment"/>
</dbReference>
<keyword evidence="5" id="KW-0946">Virion</keyword>
<sequence>MDLASGSIHTSFLTARLPTWAGSRQNIQGSNMDGLPILPSNEHSASASTYKVQQHALVPVNAYAILPTAVQDLEQSVATLQDNQKNIQQQLDLLLNSLRNYNHRLATVENRARRVVVPEPEEDGDESNQEDNQSENHSDDEIDDDQVDPPAAGDQD</sequence>
<evidence type="ECO:0000256" key="7">
    <source>
        <dbReference type="ARBA" id="ARBA00023093"/>
    </source>
</evidence>
<evidence type="ECO:0000313" key="12">
    <source>
        <dbReference type="Proteomes" id="UP000116231"/>
    </source>
</evidence>
<proteinExistence type="inferred from homology"/>
<evidence type="ECO:0000256" key="9">
    <source>
        <dbReference type="SAM" id="Coils"/>
    </source>
</evidence>
<dbReference type="GO" id="GO:0031423">
    <property type="term" value="F:hexon binding"/>
    <property type="evidence" value="ECO:0007669"/>
    <property type="project" value="InterPro"/>
</dbReference>